<evidence type="ECO:0000256" key="3">
    <source>
        <dbReference type="ARBA" id="ARBA00023163"/>
    </source>
</evidence>
<dbReference type="PANTHER" id="PTHR43537:SF24">
    <property type="entry name" value="GLUCONATE OPERON TRANSCRIPTIONAL REPRESSOR"/>
    <property type="match status" value="1"/>
</dbReference>
<keyword evidence="1" id="KW-0805">Transcription regulation</keyword>
<evidence type="ECO:0000256" key="1">
    <source>
        <dbReference type="ARBA" id="ARBA00023015"/>
    </source>
</evidence>
<dbReference type="InterPro" id="IPR011711">
    <property type="entry name" value="GntR_C"/>
</dbReference>
<dbReference type="InterPro" id="IPR036388">
    <property type="entry name" value="WH-like_DNA-bd_sf"/>
</dbReference>
<dbReference type="Gene3D" id="1.10.10.10">
    <property type="entry name" value="Winged helix-like DNA-binding domain superfamily/Winged helix DNA-binding domain"/>
    <property type="match status" value="1"/>
</dbReference>
<dbReference type="EMBL" id="BMGT01000004">
    <property type="protein sequence ID" value="GGG88107.1"/>
    <property type="molecule type" value="Genomic_DNA"/>
</dbReference>
<organism evidence="5 6">
    <name type="scientific">Edaphobacter dinghuensis</name>
    <dbReference type="NCBI Taxonomy" id="1560005"/>
    <lineage>
        <taxon>Bacteria</taxon>
        <taxon>Pseudomonadati</taxon>
        <taxon>Acidobacteriota</taxon>
        <taxon>Terriglobia</taxon>
        <taxon>Terriglobales</taxon>
        <taxon>Acidobacteriaceae</taxon>
        <taxon>Edaphobacter</taxon>
    </lineage>
</organism>
<comment type="caution">
    <text evidence="5">The sequence shown here is derived from an EMBL/GenBank/DDBJ whole genome shotgun (WGS) entry which is preliminary data.</text>
</comment>
<dbReference type="RefSeq" id="WP_188555547.1">
    <property type="nucleotide sequence ID" value="NZ_BMGT01000004.1"/>
</dbReference>
<gene>
    <name evidence="5" type="ORF">GCM10011585_35210</name>
</gene>
<proteinExistence type="predicted"/>
<evidence type="ECO:0000313" key="6">
    <source>
        <dbReference type="Proteomes" id="UP000647241"/>
    </source>
</evidence>
<dbReference type="GO" id="GO:0003677">
    <property type="term" value="F:DNA binding"/>
    <property type="evidence" value="ECO:0007669"/>
    <property type="project" value="UniProtKB-KW"/>
</dbReference>
<dbReference type="SMART" id="SM00345">
    <property type="entry name" value="HTH_GNTR"/>
    <property type="match status" value="1"/>
</dbReference>
<dbReference type="PROSITE" id="PS50949">
    <property type="entry name" value="HTH_GNTR"/>
    <property type="match status" value="1"/>
</dbReference>
<dbReference type="InterPro" id="IPR000524">
    <property type="entry name" value="Tscrpt_reg_HTH_GntR"/>
</dbReference>
<dbReference type="SUPFAM" id="SSF48008">
    <property type="entry name" value="GntR ligand-binding domain-like"/>
    <property type="match status" value="1"/>
</dbReference>
<evidence type="ECO:0000256" key="2">
    <source>
        <dbReference type="ARBA" id="ARBA00023125"/>
    </source>
</evidence>
<accession>A0A917M9P1</accession>
<dbReference type="Pfam" id="PF07729">
    <property type="entry name" value="FCD"/>
    <property type="match status" value="1"/>
</dbReference>
<dbReference type="Pfam" id="PF00392">
    <property type="entry name" value="GntR"/>
    <property type="match status" value="1"/>
</dbReference>
<dbReference type="InterPro" id="IPR008920">
    <property type="entry name" value="TF_FadR/GntR_C"/>
</dbReference>
<reference evidence="5" key="2">
    <citation type="submission" date="2020-09" db="EMBL/GenBank/DDBJ databases">
        <authorList>
            <person name="Sun Q."/>
            <person name="Zhou Y."/>
        </authorList>
    </citation>
    <scope>NUCLEOTIDE SEQUENCE</scope>
    <source>
        <strain evidence="5">CGMCC 1.12997</strain>
    </source>
</reference>
<reference evidence="5" key="1">
    <citation type="journal article" date="2014" name="Int. J. Syst. Evol. Microbiol.">
        <title>Complete genome sequence of Corynebacterium casei LMG S-19264T (=DSM 44701T), isolated from a smear-ripened cheese.</title>
        <authorList>
            <consortium name="US DOE Joint Genome Institute (JGI-PGF)"/>
            <person name="Walter F."/>
            <person name="Albersmeier A."/>
            <person name="Kalinowski J."/>
            <person name="Ruckert C."/>
        </authorList>
    </citation>
    <scope>NUCLEOTIDE SEQUENCE</scope>
    <source>
        <strain evidence="5">CGMCC 1.12997</strain>
    </source>
</reference>
<evidence type="ECO:0000259" key="4">
    <source>
        <dbReference type="PROSITE" id="PS50949"/>
    </source>
</evidence>
<name>A0A917M9P1_9BACT</name>
<dbReference type="CDD" id="cd07377">
    <property type="entry name" value="WHTH_GntR"/>
    <property type="match status" value="1"/>
</dbReference>
<dbReference type="Proteomes" id="UP000647241">
    <property type="component" value="Unassembled WGS sequence"/>
</dbReference>
<dbReference type="SMART" id="SM00895">
    <property type="entry name" value="FCD"/>
    <property type="match status" value="1"/>
</dbReference>
<dbReference type="SUPFAM" id="SSF46785">
    <property type="entry name" value="Winged helix' DNA-binding domain"/>
    <property type="match status" value="1"/>
</dbReference>
<protein>
    <submittedName>
        <fullName evidence="5">GntR family transcriptional regulator</fullName>
    </submittedName>
</protein>
<dbReference type="Gene3D" id="1.20.120.530">
    <property type="entry name" value="GntR ligand-binding domain-like"/>
    <property type="match status" value="1"/>
</dbReference>
<evidence type="ECO:0000313" key="5">
    <source>
        <dbReference type="EMBL" id="GGG88107.1"/>
    </source>
</evidence>
<dbReference type="InterPro" id="IPR036390">
    <property type="entry name" value="WH_DNA-bd_sf"/>
</dbReference>
<feature type="domain" description="HTH gntR-type" evidence="4">
    <location>
        <begin position="13"/>
        <end position="80"/>
    </location>
</feature>
<dbReference type="PRINTS" id="PR00035">
    <property type="entry name" value="HTHGNTR"/>
</dbReference>
<keyword evidence="6" id="KW-1185">Reference proteome</keyword>
<dbReference type="GO" id="GO:0003700">
    <property type="term" value="F:DNA-binding transcription factor activity"/>
    <property type="evidence" value="ECO:0007669"/>
    <property type="project" value="InterPro"/>
</dbReference>
<dbReference type="AlphaFoldDB" id="A0A917M9P1"/>
<keyword evidence="3" id="KW-0804">Transcription</keyword>
<sequence length="230" mass="26264">MPPTTQLSELPVATLKTHVVERIRNAILTAVFKPGERLNETHLAQQFGVSRIPVREALFQLQEQGLVMNHPRRGMFVVMLSEEDVQKINSLRIVLEAEAIKLCRANLIPSYEKRLEALVEKMESTTTESDFDASKLDLEFHRTVWAVSGNSYLEKTLNSLVTVLFSHQALAYMTAHDPLHWPLRHHRDLLDVILGKSNMSPEAAIVKHLRHRYTNPERYSSLAHTQVTLT</sequence>
<keyword evidence="2" id="KW-0238">DNA-binding</keyword>
<dbReference type="PANTHER" id="PTHR43537">
    <property type="entry name" value="TRANSCRIPTIONAL REGULATOR, GNTR FAMILY"/>
    <property type="match status" value="1"/>
</dbReference>